<dbReference type="InterPro" id="IPR011330">
    <property type="entry name" value="Glyco_hydro/deAcase_b/a-brl"/>
</dbReference>
<dbReference type="Proteomes" id="UP001072034">
    <property type="component" value="Unassembled WGS sequence"/>
</dbReference>
<dbReference type="InterPro" id="IPR018763">
    <property type="entry name" value="DUF2334"/>
</dbReference>
<dbReference type="RefSeq" id="WP_268917347.1">
    <property type="nucleotide sequence ID" value="NZ_JAPTMY010000013.1"/>
</dbReference>
<keyword evidence="4" id="KW-1185">Reference proteome</keyword>
<keyword evidence="2" id="KW-0732">Signal</keyword>
<sequence>MSRPFPGGQRRTRYGLPLLAMCVAALALAVPGSSAAPADSPDSPDSPAGAPAGESGAPADRASEVAAQAAAGVPAPEAARRETLPLALDPDAQVDLAAPADAAGAPAQPRDLAAQAPETPASARSFSSQANGPASTLVLFDTGGQWGRLGEYYAIEAGMLASHSGAVTTLPVTDYVAGLAGRYTAVMYVGSTYDGELPQAFRDDVLTGDVPVLWMGFNIWQLTSTQEGRTAFAARYGWDAATSYIDATDTVTKVSYNGRDLSRNALNTSGILSPHITDAAAVSVLGQARCSGADGAEAACASVAQSSGSAFPWAVKSGNLTYIGEIPMTYMNESDRYLAAADIVLDTLQPGAAATRTAAVRIEDVSPETDPAQLRAQVDYLVGEQVPFQMAVVPIYTDPLGVDNDGAPEGPTTLADRPELVAVLKYAVDNGGTLVQHGTTHQYGELTNPYSAVSTDDFEFIRSWCTATPDRGAEAVPCTKTTYVQIGGELANMSAAQTADRVTRGRDLFAEAGLPTPAIFEAPHYAATDAAYRGISQVYSTRYERSLFYAGTLTGRSGGPYDYVGQLFPYTVTDPYGMNVLPENLGNYEPEAYSQHPARTAQDIIAAAQANTVVTHANASFFFHPFYDINALKDIVAGIRGAGYTFVPATDLG</sequence>
<dbReference type="EMBL" id="JAPTMY010000013">
    <property type="protein sequence ID" value="MCZ0857829.1"/>
    <property type="molecule type" value="Genomic_DNA"/>
</dbReference>
<organism evidence="3 4">
    <name type="scientific">Actinomyces israelii</name>
    <dbReference type="NCBI Taxonomy" id="1659"/>
    <lineage>
        <taxon>Bacteria</taxon>
        <taxon>Bacillati</taxon>
        <taxon>Actinomycetota</taxon>
        <taxon>Actinomycetes</taxon>
        <taxon>Actinomycetales</taxon>
        <taxon>Actinomycetaceae</taxon>
        <taxon>Actinomyces</taxon>
    </lineage>
</organism>
<feature type="region of interest" description="Disordered" evidence="1">
    <location>
        <begin position="101"/>
        <end position="130"/>
    </location>
</feature>
<feature type="signal peptide" evidence="2">
    <location>
        <begin position="1"/>
        <end position="29"/>
    </location>
</feature>
<feature type="region of interest" description="Disordered" evidence="1">
    <location>
        <begin position="32"/>
        <end position="76"/>
    </location>
</feature>
<reference evidence="3" key="1">
    <citation type="submission" date="2022-10" db="EMBL/GenBank/DDBJ databases">
        <title>Genome sequence of Actinomyces israelii ATCC 10048.</title>
        <authorList>
            <person name="Watt R.M."/>
            <person name="Tong W.M."/>
        </authorList>
    </citation>
    <scope>NUCLEOTIDE SEQUENCE</scope>
    <source>
        <strain evidence="3">ATCC 10048</strain>
    </source>
</reference>
<protein>
    <submittedName>
        <fullName evidence="3">Polysaccharide deacetylase family protein</fullName>
    </submittedName>
</protein>
<proteinExistence type="predicted"/>
<name>A0ABT4I7W3_9ACTO</name>
<evidence type="ECO:0000313" key="4">
    <source>
        <dbReference type="Proteomes" id="UP001072034"/>
    </source>
</evidence>
<dbReference type="Pfam" id="PF10096">
    <property type="entry name" value="DUF2334"/>
    <property type="match status" value="1"/>
</dbReference>
<evidence type="ECO:0000256" key="1">
    <source>
        <dbReference type="SAM" id="MobiDB-lite"/>
    </source>
</evidence>
<gene>
    <name evidence="3" type="ORF">OHJ16_07200</name>
</gene>
<accession>A0ABT4I7W3</accession>
<feature type="chain" id="PRO_5047255334" evidence="2">
    <location>
        <begin position="30"/>
        <end position="653"/>
    </location>
</feature>
<dbReference type="SUPFAM" id="SSF88713">
    <property type="entry name" value="Glycoside hydrolase/deacetylase"/>
    <property type="match status" value="1"/>
</dbReference>
<comment type="caution">
    <text evidence="3">The sequence shown here is derived from an EMBL/GenBank/DDBJ whole genome shotgun (WGS) entry which is preliminary data.</text>
</comment>
<dbReference type="CDD" id="cd10923">
    <property type="entry name" value="CE4_COG5298"/>
    <property type="match status" value="1"/>
</dbReference>
<evidence type="ECO:0000313" key="3">
    <source>
        <dbReference type="EMBL" id="MCZ0857829.1"/>
    </source>
</evidence>
<evidence type="ECO:0000256" key="2">
    <source>
        <dbReference type="SAM" id="SignalP"/>
    </source>
</evidence>